<proteinExistence type="predicted"/>
<feature type="compositionally biased region" description="Polar residues" evidence="1">
    <location>
        <begin position="175"/>
        <end position="184"/>
    </location>
</feature>
<name>A0AAD8N3D0_9APIA</name>
<comment type="caution">
    <text evidence="2">The sequence shown here is derived from an EMBL/GenBank/DDBJ whole genome shotgun (WGS) entry which is preliminary data.</text>
</comment>
<dbReference type="PANTHER" id="PTHR31286">
    <property type="entry name" value="GLYCINE-RICH CELL WALL STRUCTURAL PROTEIN 1.8-LIKE"/>
    <property type="match status" value="1"/>
</dbReference>
<accession>A0AAD8N3D0</accession>
<feature type="compositionally biased region" description="Basic and acidic residues" evidence="1">
    <location>
        <begin position="150"/>
        <end position="174"/>
    </location>
</feature>
<reference evidence="2" key="2">
    <citation type="submission" date="2023-05" db="EMBL/GenBank/DDBJ databases">
        <authorList>
            <person name="Schelkunov M.I."/>
        </authorList>
    </citation>
    <scope>NUCLEOTIDE SEQUENCE</scope>
    <source>
        <strain evidence="2">Hsosn_3</strain>
        <tissue evidence="2">Leaf</tissue>
    </source>
</reference>
<reference evidence="2" key="1">
    <citation type="submission" date="2023-02" db="EMBL/GenBank/DDBJ databases">
        <title>Genome of toxic invasive species Heracleum sosnowskyi carries increased number of genes despite the absence of recent whole-genome duplications.</title>
        <authorList>
            <person name="Schelkunov M."/>
            <person name="Shtratnikova V."/>
            <person name="Makarenko M."/>
            <person name="Klepikova A."/>
            <person name="Omelchenko D."/>
            <person name="Novikova G."/>
            <person name="Obukhova E."/>
            <person name="Bogdanov V."/>
            <person name="Penin A."/>
            <person name="Logacheva M."/>
        </authorList>
    </citation>
    <scope>NUCLEOTIDE SEQUENCE</scope>
    <source>
        <strain evidence="2">Hsosn_3</strain>
        <tissue evidence="2">Leaf</tissue>
    </source>
</reference>
<evidence type="ECO:0000313" key="2">
    <source>
        <dbReference type="EMBL" id="KAK1394457.1"/>
    </source>
</evidence>
<gene>
    <name evidence="2" type="ORF">POM88_013513</name>
</gene>
<feature type="region of interest" description="Disordered" evidence="1">
    <location>
        <begin position="131"/>
        <end position="223"/>
    </location>
</feature>
<protein>
    <recommendedName>
        <fullName evidence="4">DUF4283 domain-containing protein</fullName>
    </recommendedName>
</protein>
<evidence type="ECO:0000256" key="1">
    <source>
        <dbReference type="SAM" id="MobiDB-lite"/>
    </source>
</evidence>
<sequence length="251" mass="27449">MLLSAWGTNPCISPITSMPLWIKISKIPDCYWTSTGLSSIASVVGNPLGADELTSKLDVLPFAKVCVQYEIGAALPSKIPVMAINPCTGVKEEVDVLISYPIKPLVCTSCKSLGHSIAACPVTKRVWVEKRKQPPVEPPPPEQHNIETVGKPDKSLVPEEFSGEQHLEPRDSFRDTTSNTNAVNNVLLPEVDSEQGWTQVKSKKTKTTPGPEESPPLPSSFKNLKAVDEFSKVPKLRTKKQLRSFVSSPLH</sequence>
<dbReference type="PANTHER" id="PTHR31286:SF180">
    <property type="entry name" value="OS10G0362600 PROTEIN"/>
    <property type="match status" value="1"/>
</dbReference>
<organism evidence="2 3">
    <name type="scientific">Heracleum sosnowskyi</name>
    <dbReference type="NCBI Taxonomy" id="360622"/>
    <lineage>
        <taxon>Eukaryota</taxon>
        <taxon>Viridiplantae</taxon>
        <taxon>Streptophyta</taxon>
        <taxon>Embryophyta</taxon>
        <taxon>Tracheophyta</taxon>
        <taxon>Spermatophyta</taxon>
        <taxon>Magnoliopsida</taxon>
        <taxon>eudicotyledons</taxon>
        <taxon>Gunneridae</taxon>
        <taxon>Pentapetalae</taxon>
        <taxon>asterids</taxon>
        <taxon>campanulids</taxon>
        <taxon>Apiales</taxon>
        <taxon>Apiaceae</taxon>
        <taxon>Apioideae</taxon>
        <taxon>apioid superclade</taxon>
        <taxon>Tordylieae</taxon>
        <taxon>Tordyliinae</taxon>
        <taxon>Heracleum</taxon>
    </lineage>
</organism>
<dbReference type="AlphaFoldDB" id="A0AAD8N3D0"/>
<keyword evidence="3" id="KW-1185">Reference proteome</keyword>
<evidence type="ECO:0000313" key="3">
    <source>
        <dbReference type="Proteomes" id="UP001237642"/>
    </source>
</evidence>
<dbReference type="Proteomes" id="UP001237642">
    <property type="component" value="Unassembled WGS sequence"/>
</dbReference>
<dbReference type="InterPro" id="IPR040256">
    <property type="entry name" value="At4g02000-like"/>
</dbReference>
<dbReference type="EMBL" id="JAUIZM010000003">
    <property type="protein sequence ID" value="KAK1394457.1"/>
    <property type="molecule type" value="Genomic_DNA"/>
</dbReference>
<evidence type="ECO:0008006" key="4">
    <source>
        <dbReference type="Google" id="ProtNLM"/>
    </source>
</evidence>